<dbReference type="Proteomes" id="UP000239936">
    <property type="component" value="Unassembled WGS sequence"/>
</dbReference>
<dbReference type="EMBL" id="PPGH01000038">
    <property type="protein sequence ID" value="PQJ94991.1"/>
    <property type="molecule type" value="Genomic_DNA"/>
</dbReference>
<feature type="coiled-coil region" evidence="1">
    <location>
        <begin position="58"/>
        <end position="95"/>
    </location>
</feature>
<name>A0A2S7XNN7_9GAMM</name>
<sequence length="100" mass="11862">MSYQSQPFNSNVDQLLDRLYRADTRSDLDASAMMLSEQLRRREQGLELQDALMRLRHMREKAQSVLRLKEEVNDLQAQIGQLKTLRKQITELKQQLFEPE</sequence>
<evidence type="ECO:0000313" key="2">
    <source>
        <dbReference type="EMBL" id="PQJ94991.1"/>
    </source>
</evidence>
<organism evidence="2 3">
    <name type="scientific">Chromatium okenii</name>
    <dbReference type="NCBI Taxonomy" id="61644"/>
    <lineage>
        <taxon>Bacteria</taxon>
        <taxon>Pseudomonadati</taxon>
        <taxon>Pseudomonadota</taxon>
        <taxon>Gammaproteobacteria</taxon>
        <taxon>Chromatiales</taxon>
        <taxon>Chromatiaceae</taxon>
        <taxon>Chromatium</taxon>
    </lineage>
</organism>
<comment type="caution">
    <text evidence="2">The sequence shown here is derived from an EMBL/GenBank/DDBJ whole genome shotgun (WGS) entry which is preliminary data.</text>
</comment>
<keyword evidence="3" id="KW-1185">Reference proteome</keyword>
<protein>
    <submittedName>
        <fullName evidence="2">Uncharacterized protein</fullName>
    </submittedName>
</protein>
<evidence type="ECO:0000313" key="3">
    <source>
        <dbReference type="Proteomes" id="UP000239936"/>
    </source>
</evidence>
<keyword evidence="1" id="KW-0175">Coiled coil</keyword>
<reference evidence="2 3" key="1">
    <citation type="submission" date="2018-01" db="EMBL/GenBank/DDBJ databases">
        <title>The complete genome sequence of Chromatium okenii LaCa, a purple sulfur bacterium with a turbulent life.</title>
        <authorList>
            <person name="Luedin S.M."/>
            <person name="Liechti N."/>
            <person name="Storelli N."/>
            <person name="Danza F."/>
            <person name="Wittwer M."/>
            <person name="Pothier J.F."/>
            <person name="Tonolla M.A."/>
        </authorList>
    </citation>
    <scope>NUCLEOTIDE SEQUENCE [LARGE SCALE GENOMIC DNA]</scope>
    <source>
        <strain evidence="2 3">LaCa</strain>
    </source>
</reference>
<accession>A0A2S7XNN7</accession>
<dbReference type="AlphaFoldDB" id="A0A2S7XNN7"/>
<evidence type="ECO:0000256" key="1">
    <source>
        <dbReference type="SAM" id="Coils"/>
    </source>
</evidence>
<gene>
    <name evidence="2" type="ORF">CXB77_18030</name>
</gene>
<proteinExistence type="predicted"/>
<dbReference type="RefSeq" id="WP_105074957.1">
    <property type="nucleotide sequence ID" value="NZ_JAFLKP010000222.1"/>
</dbReference>